<organism evidence="2">
    <name type="scientific">Caldilineaceae bacterium SB0662_bin_9</name>
    <dbReference type="NCBI Taxonomy" id="2605258"/>
    <lineage>
        <taxon>Bacteria</taxon>
        <taxon>Bacillati</taxon>
        <taxon>Chloroflexota</taxon>
        <taxon>Caldilineae</taxon>
        <taxon>Caldilineales</taxon>
        <taxon>Caldilineaceae</taxon>
    </lineage>
</organism>
<dbReference type="EMBL" id="VXPY01000047">
    <property type="protein sequence ID" value="MYD90081.1"/>
    <property type="molecule type" value="Genomic_DNA"/>
</dbReference>
<evidence type="ECO:0000313" key="2">
    <source>
        <dbReference type="EMBL" id="MYD90081.1"/>
    </source>
</evidence>
<accession>A0A6B1DS99</accession>
<dbReference type="AlphaFoldDB" id="A0A6B1DS99"/>
<gene>
    <name evidence="2" type="ORF">F4Y08_07045</name>
</gene>
<evidence type="ECO:0008006" key="3">
    <source>
        <dbReference type="Google" id="ProtNLM"/>
    </source>
</evidence>
<reference evidence="2" key="1">
    <citation type="submission" date="2019-09" db="EMBL/GenBank/DDBJ databases">
        <title>Characterisation of the sponge microbiome using genome-centric metagenomics.</title>
        <authorList>
            <person name="Engelberts J.P."/>
            <person name="Robbins S.J."/>
            <person name="De Goeij J.M."/>
            <person name="Aranda M."/>
            <person name="Bell S.C."/>
            <person name="Webster N.S."/>
        </authorList>
    </citation>
    <scope>NUCLEOTIDE SEQUENCE</scope>
    <source>
        <strain evidence="2">SB0662_bin_9</strain>
    </source>
</reference>
<feature type="signal peptide" evidence="1">
    <location>
        <begin position="1"/>
        <end position="28"/>
    </location>
</feature>
<protein>
    <recommendedName>
        <fullName evidence="3">DUF2680 domain-containing protein</fullName>
    </recommendedName>
</protein>
<keyword evidence="1" id="KW-0732">Signal</keyword>
<proteinExistence type="predicted"/>
<name>A0A6B1DS99_9CHLR</name>
<evidence type="ECO:0000256" key="1">
    <source>
        <dbReference type="SAM" id="SignalP"/>
    </source>
</evidence>
<comment type="caution">
    <text evidence="2">The sequence shown here is derived from an EMBL/GenBank/DDBJ whole genome shotgun (WGS) entry which is preliminary data.</text>
</comment>
<sequence>MKLNHKTRWLIILALVALLAVGSASTVAAVGNRHLPRFSHIIPGHSVWGLRHTWRGHNHFGLQADLIDRAAIEAAAANALGVNPDELQSALQAGKDSVQALLEASGLEFSDVKTAVETEIESQLAAAVEAGTLTQDEMNAILSRDLNRMGLGRGRHGRFGEWMWSTSPIDAQAVLQAAAEDAGLNADELLAALAEGRSAVDTFLEANDTTLAEFKAALDTAWQQAIADAVEAGTLTEEQADHLNRKGNLGRGLDGGRHRGWHGHGWQRGFGNLSPTGDNA</sequence>
<feature type="chain" id="PRO_5025387822" description="DUF2680 domain-containing protein" evidence="1">
    <location>
        <begin position="29"/>
        <end position="280"/>
    </location>
</feature>